<evidence type="ECO:0000313" key="2">
    <source>
        <dbReference type="Proteomes" id="UP000317496"/>
    </source>
</evidence>
<organism evidence="1 2">
    <name type="scientific">Ferrovibrio terrae</name>
    <dbReference type="NCBI Taxonomy" id="2594003"/>
    <lineage>
        <taxon>Bacteria</taxon>
        <taxon>Pseudomonadati</taxon>
        <taxon>Pseudomonadota</taxon>
        <taxon>Alphaproteobacteria</taxon>
        <taxon>Rhodospirillales</taxon>
        <taxon>Rhodospirillaceae</taxon>
        <taxon>Ferrovibrio</taxon>
    </lineage>
</organism>
<dbReference type="OrthoDB" id="5451115at2"/>
<dbReference type="Gene3D" id="3.40.50.1820">
    <property type="entry name" value="alpha/beta hydrolase"/>
    <property type="match status" value="1"/>
</dbReference>
<proteinExistence type="predicted"/>
<dbReference type="EMBL" id="CP041636">
    <property type="protein sequence ID" value="QDO96325.1"/>
    <property type="molecule type" value="Genomic_DNA"/>
</dbReference>
<dbReference type="Proteomes" id="UP000317496">
    <property type="component" value="Chromosome"/>
</dbReference>
<name>A0A516GXV7_9PROT</name>
<dbReference type="PROSITE" id="PS51257">
    <property type="entry name" value="PROKAR_LIPOPROTEIN"/>
    <property type="match status" value="1"/>
</dbReference>
<reference evidence="1 2" key="1">
    <citation type="submission" date="2019-07" db="EMBL/GenBank/DDBJ databases">
        <title>Genome sequencing for Ferrovibrio sp. K5.</title>
        <authorList>
            <person name="Park S.-J."/>
        </authorList>
    </citation>
    <scope>NUCLEOTIDE SEQUENCE [LARGE SCALE GENOMIC DNA]</scope>
    <source>
        <strain evidence="1 2">K5</strain>
    </source>
</reference>
<dbReference type="GO" id="GO:0016787">
    <property type="term" value="F:hydrolase activity"/>
    <property type="evidence" value="ECO:0007669"/>
    <property type="project" value="UniProtKB-KW"/>
</dbReference>
<evidence type="ECO:0000313" key="1">
    <source>
        <dbReference type="EMBL" id="QDO96325.1"/>
    </source>
</evidence>
<dbReference type="KEGG" id="fer:FNB15_03100"/>
<dbReference type="InterPro" id="IPR029058">
    <property type="entry name" value="AB_hydrolase_fold"/>
</dbReference>
<keyword evidence="1" id="KW-0378">Hydrolase</keyword>
<keyword evidence="2" id="KW-1185">Reference proteome</keyword>
<sequence length="291" mass="31187">MQVQSSRNERVGLQSLALLLFGLVLAGCAPDLNPFVSRGAYADGIAAGWQKLGFRTDRFDLAGYARIGNPADPSLAVFIEGDGVSYITRTEISPDPTPEHPVALQMAVKHPASNVLYLARPCQYTGGYKGRGCEPAYWTSARFAPEAVGAMDMAINQFMAARGLRSVILYGYSGGGTMAALLAARRQDVAGFVTVAGVLDHRAWTSHFGDSPLRYSLNPADSMAALRAIPQRHFVGQRDTIVPPTLTQAYARRAGLNDGAVSVVPRADHTCCWADLWPDLARQPLAVPPGS</sequence>
<dbReference type="AlphaFoldDB" id="A0A516GXV7"/>
<gene>
    <name evidence="1" type="ORF">FNB15_03100</name>
</gene>
<dbReference type="SUPFAM" id="SSF53474">
    <property type="entry name" value="alpha/beta-Hydrolases"/>
    <property type="match status" value="1"/>
</dbReference>
<protein>
    <submittedName>
        <fullName evidence="1">Alpha/beta hydrolase</fullName>
    </submittedName>
</protein>
<dbReference type="RefSeq" id="WP_144067306.1">
    <property type="nucleotide sequence ID" value="NZ_CP041636.1"/>
</dbReference>
<accession>A0A516GXV7</accession>